<dbReference type="CDD" id="cd05254">
    <property type="entry name" value="dTDP_HR_like_SDR_e"/>
    <property type="match status" value="1"/>
</dbReference>
<dbReference type="PANTHER" id="PTHR10491">
    <property type="entry name" value="DTDP-4-DEHYDRORHAMNOSE REDUCTASE"/>
    <property type="match status" value="1"/>
</dbReference>
<comment type="catalytic activity">
    <reaction evidence="5">
        <text>dTDP-beta-L-rhamnose + NADP(+) = dTDP-4-dehydro-beta-L-rhamnose + NADPH + H(+)</text>
        <dbReference type="Rhea" id="RHEA:21796"/>
        <dbReference type="ChEBI" id="CHEBI:15378"/>
        <dbReference type="ChEBI" id="CHEBI:57510"/>
        <dbReference type="ChEBI" id="CHEBI:57783"/>
        <dbReference type="ChEBI" id="CHEBI:58349"/>
        <dbReference type="ChEBI" id="CHEBI:62830"/>
        <dbReference type="EC" id="1.1.1.133"/>
    </reaction>
</comment>
<dbReference type="eggNOG" id="COG1091">
    <property type="taxonomic scope" value="Bacteria"/>
</dbReference>
<dbReference type="InterPro" id="IPR036291">
    <property type="entry name" value="NAD(P)-bd_dom_sf"/>
</dbReference>
<sequence length="298" mass="32868">MVWIIGNKGMLGTQVCRTLSENKIDFLGTDSDVSILDYTALEGFAAGKKISFIVNCAAYTAVDKAESETEKARALNADGPRNIARLAKKLGVPFIHISTDYVFDGTASSPISEDAPIKPIGVYGETKAEGEKAISEETDDFYILRTAWLYGWSGKNFVYTMIRAMNSHDSVKVVNDQKGTPTNCVTLANVILRIIGKRAEGESVQNGIYHVTDLGEITWFDFAKEIFAQGVERGLVTNRGCAVNPCATEEYPTPAKRPAYSVLDKTKVQRTLGITLPDWKDSLAEFLRSESFDNERIR</sequence>
<dbReference type="OrthoDB" id="9803892at2"/>
<dbReference type="Gene3D" id="3.40.50.720">
    <property type="entry name" value="NAD(P)-binding Rossmann-like Domain"/>
    <property type="match status" value="1"/>
</dbReference>
<dbReference type="STRING" id="907348.TresaDRAFT_2200"/>
<keyword evidence="9" id="KW-1185">Reference proteome</keyword>
<dbReference type="GO" id="GO:0008831">
    <property type="term" value="F:dTDP-4-dehydrorhamnose reductase activity"/>
    <property type="evidence" value="ECO:0007669"/>
    <property type="project" value="UniProtKB-EC"/>
</dbReference>
<dbReference type="InterPro" id="IPR029903">
    <property type="entry name" value="RmlD-like-bd"/>
</dbReference>
<dbReference type="Gene3D" id="3.90.25.10">
    <property type="entry name" value="UDP-galactose 4-epimerase, domain 1"/>
    <property type="match status" value="1"/>
</dbReference>
<evidence type="ECO:0000256" key="3">
    <source>
        <dbReference type="ARBA" id="ARBA00012929"/>
    </source>
</evidence>
<comment type="similarity">
    <text evidence="2 6">Belongs to the dTDP-4-dehydrorhamnose reductase family.</text>
</comment>
<accession>H7EI26</accession>
<evidence type="ECO:0000256" key="5">
    <source>
        <dbReference type="ARBA" id="ARBA00048200"/>
    </source>
</evidence>
<dbReference type="Pfam" id="PF04321">
    <property type="entry name" value="RmlD_sub_bind"/>
    <property type="match status" value="1"/>
</dbReference>
<dbReference type="AlphaFoldDB" id="H7EI26"/>
<dbReference type="EC" id="1.1.1.133" evidence="3 6"/>
<feature type="domain" description="RmlD-like substrate binding" evidence="7">
    <location>
        <begin position="2"/>
        <end position="289"/>
    </location>
</feature>
<keyword evidence="6 8" id="KW-0560">Oxidoreductase</keyword>
<evidence type="ECO:0000256" key="6">
    <source>
        <dbReference type="RuleBase" id="RU364082"/>
    </source>
</evidence>
<dbReference type="PATRIC" id="fig|907348.3.peg.462"/>
<evidence type="ECO:0000313" key="8">
    <source>
        <dbReference type="EMBL" id="EIC02705.1"/>
    </source>
</evidence>
<comment type="caution">
    <text evidence="8">The sequence shown here is derived from an EMBL/GenBank/DDBJ whole genome shotgun (WGS) entry which is preliminary data.</text>
</comment>
<evidence type="ECO:0000313" key="9">
    <source>
        <dbReference type="Proteomes" id="UP000003571"/>
    </source>
</evidence>
<keyword evidence="6" id="KW-0521">NADP</keyword>
<comment type="function">
    <text evidence="6">Catalyzes the reduction of dTDP-6-deoxy-L-lyxo-4-hexulose to yield dTDP-L-rhamnose.</text>
</comment>
<dbReference type="GO" id="GO:0005829">
    <property type="term" value="C:cytosol"/>
    <property type="evidence" value="ECO:0007669"/>
    <property type="project" value="TreeGrafter"/>
</dbReference>
<dbReference type="RefSeq" id="WP_002702466.1">
    <property type="nucleotide sequence ID" value="NZ_AGRW01000034.1"/>
</dbReference>
<dbReference type="NCBIfam" id="TIGR01214">
    <property type="entry name" value="rmlD"/>
    <property type="match status" value="1"/>
</dbReference>
<reference evidence="8 9" key="1">
    <citation type="submission" date="2011-09" db="EMBL/GenBank/DDBJ databases">
        <title>The draft genome of Treponema saccharophilum DSM 2985.</title>
        <authorList>
            <consortium name="US DOE Joint Genome Institute (JGI-PGF)"/>
            <person name="Lucas S."/>
            <person name="Copeland A."/>
            <person name="Lapidus A."/>
            <person name="Glavina del Rio T."/>
            <person name="Dalin E."/>
            <person name="Tice H."/>
            <person name="Bruce D."/>
            <person name="Goodwin L."/>
            <person name="Pitluck S."/>
            <person name="Peters L."/>
            <person name="Kyrpides N."/>
            <person name="Mavromatis K."/>
            <person name="Ivanova N."/>
            <person name="Markowitz V."/>
            <person name="Cheng J.-F."/>
            <person name="Hugenholtz P."/>
            <person name="Woyke T."/>
            <person name="Wu D."/>
            <person name="Gronow S."/>
            <person name="Wellnitz S."/>
            <person name="Brambilla E."/>
            <person name="Klenk H.-P."/>
            <person name="Eisen J.A."/>
        </authorList>
    </citation>
    <scope>NUCLEOTIDE SEQUENCE [LARGE SCALE GENOMIC DNA]</scope>
    <source>
        <strain evidence="8 9">DSM 2985</strain>
    </source>
</reference>
<name>H7EI26_9SPIR</name>
<dbReference type="Proteomes" id="UP000003571">
    <property type="component" value="Unassembled WGS sequence"/>
</dbReference>
<dbReference type="GO" id="GO:0019305">
    <property type="term" value="P:dTDP-rhamnose biosynthetic process"/>
    <property type="evidence" value="ECO:0007669"/>
    <property type="project" value="UniProtKB-UniPathway"/>
</dbReference>
<comment type="pathway">
    <text evidence="1 6">Carbohydrate biosynthesis; dTDP-L-rhamnose biosynthesis.</text>
</comment>
<evidence type="ECO:0000256" key="4">
    <source>
        <dbReference type="ARBA" id="ARBA00017099"/>
    </source>
</evidence>
<gene>
    <name evidence="8" type="ORF">TresaDRAFT_2200</name>
</gene>
<protein>
    <recommendedName>
        <fullName evidence="4 6">dTDP-4-dehydrorhamnose reductase</fullName>
        <ecNumber evidence="3 6">1.1.1.133</ecNumber>
    </recommendedName>
</protein>
<proteinExistence type="inferred from homology"/>
<dbReference type="UniPathway" id="UPA00124"/>
<evidence type="ECO:0000256" key="2">
    <source>
        <dbReference type="ARBA" id="ARBA00010944"/>
    </source>
</evidence>
<evidence type="ECO:0000256" key="1">
    <source>
        <dbReference type="ARBA" id="ARBA00004781"/>
    </source>
</evidence>
<dbReference type="InterPro" id="IPR005913">
    <property type="entry name" value="dTDP_dehydrorham_reduct"/>
</dbReference>
<dbReference type="PANTHER" id="PTHR10491:SF4">
    <property type="entry name" value="METHIONINE ADENOSYLTRANSFERASE 2 SUBUNIT BETA"/>
    <property type="match status" value="1"/>
</dbReference>
<dbReference type="SUPFAM" id="SSF51735">
    <property type="entry name" value="NAD(P)-binding Rossmann-fold domains"/>
    <property type="match status" value="1"/>
</dbReference>
<organism evidence="8 9">
    <name type="scientific">Treponema saccharophilum DSM 2985</name>
    <dbReference type="NCBI Taxonomy" id="907348"/>
    <lineage>
        <taxon>Bacteria</taxon>
        <taxon>Pseudomonadati</taxon>
        <taxon>Spirochaetota</taxon>
        <taxon>Spirochaetia</taxon>
        <taxon>Spirochaetales</taxon>
        <taxon>Treponemataceae</taxon>
        <taxon>Treponema</taxon>
    </lineage>
</organism>
<dbReference type="EMBL" id="AGRW01000034">
    <property type="protein sequence ID" value="EIC02705.1"/>
    <property type="molecule type" value="Genomic_DNA"/>
</dbReference>
<evidence type="ECO:0000259" key="7">
    <source>
        <dbReference type="Pfam" id="PF04321"/>
    </source>
</evidence>